<evidence type="ECO:0000313" key="1">
    <source>
        <dbReference type="EMBL" id="KAL3661908.1"/>
    </source>
</evidence>
<gene>
    <name evidence="1" type="ORF">V7S43_013201</name>
</gene>
<evidence type="ECO:0000313" key="2">
    <source>
        <dbReference type="Proteomes" id="UP001632037"/>
    </source>
</evidence>
<accession>A0ABD3F504</accession>
<reference evidence="1 2" key="1">
    <citation type="submission" date="2024-09" db="EMBL/GenBank/DDBJ databases">
        <title>Genome sequencing and assembly of Phytophthora oleae, isolate VK10A, causative agent of rot of olive drupes.</title>
        <authorList>
            <person name="Conti Taguali S."/>
            <person name="Riolo M."/>
            <person name="La Spada F."/>
            <person name="Cacciola S.O."/>
            <person name="Dionisio G."/>
        </authorList>
    </citation>
    <scope>NUCLEOTIDE SEQUENCE [LARGE SCALE GENOMIC DNA]</scope>
    <source>
        <strain evidence="1 2">VK10A</strain>
    </source>
</reference>
<dbReference type="Proteomes" id="UP001632037">
    <property type="component" value="Unassembled WGS sequence"/>
</dbReference>
<organism evidence="1 2">
    <name type="scientific">Phytophthora oleae</name>
    <dbReference type="NCBI Taxonomy" id="2107226"/>
    <lineage>
        <taxon>Eukaryota</taxon>
        <taxon>Sar</taxon>
        <taxon>Stramenopiles</taxon>
        <taxon>Oomycota</taxon>
        <taxon>Peronosporomycetes</taxon>
        <taxon>Peronosporales</taxon>
        <taxon>Peronosporaceae</taxon>
        <taxon>Phytophthora</taxon>
    </lineage>
</organism>
<comment type="caution">
    <text evidence="1">The sequence shown here is derived from an EMBL/GenBank/DDBJ whole genome shotgun (WGS) entry which is preliminary data.</text>
</comment>
<proteinExistence type="predicted"/>
<keyword evidence="2" id="KW-1185">Reference proteome</keyword>
<dbReference type="EMBL" id="JBIMZQ010000034">
    <property type="protein sequence ID" value="KAL3661908.1"/>
    <property type="molecule type" value="Genomic_DNA"/>
</dbReference>
<name>A0ABD3F504_9STRA</name>
<dbReference type="AlphaFoldDB" id="A0ABD3F504"/>
<sequence length="81" mass="9049">MKHEDEPQRNEYSYFVSPAEVIGSASVKGDYFQAHSPVEIAISMTAQAAEQQKQLNYDVDGRAAHSLARTRINSEYEELGS</sequence>
<protein>
    <submittedName>
        <fullName evidence="1">Uncharacterized protein</fullName>
    </submittedName>
</protein>